<proteinExistence type="inferred from homology"/>
<dbReference type="NCBIfam" id="TIGR04350">
    <property type="entry name" value="C_S_lyase_PatB"/>
    <property type="match status" value="1"/>
</dbReference>
<dbReference type="InterPro" id="IPR004839">
    <property type="entry name" value="Aminotransferase_I/II_large"/>
</dbReference>
<dbReference type="Proteomes" id="UP000585363">
    <property type="component" value="Unassembled WGS sequence"/>
</dbReference>
<dbReference type="InterPro" id="IPR015421">
    <property type="entry name" value="PyrdxlP-dep_Trfase_major"/>
</dbReference>
<protein>
    <recommendedName>
        <fullName evidence="2">cysteine-S-conjugate beta-lyase</fullName>
        <ecNumber evidence="2">4.4.1.13</ecNumber>
    </recommendedName>
</protein>
<dbReference type="PANTHER" id="PTHR43525">
    <property type="entry name" value="PROTEIN MALY"/>
    <property type="match status" value="1"/>
</dbReference>
<evidence type="ECO:0000256" key="1">
    <source>
        <dbReference type="ARBA" id="ARBA00001933"/>
    </source>
</evidence>
<dbReference type="InterPro" id="IPR015422">
    <property type="entry name" value="PyrdxlP-dep_Trfase_small"/>
</dbReference>
<evidence type="ECO:0000256" key="5">
    <source>
        <dbReference type="ARBA" id="ARBA00037974"/>
    </source>
</evidence>
<reference evidence="7 8" key="1">
    <citation type="submission" date="2020-01" db="EMBL/GenBank/DDBJ databases">
        <authorList>
            <person name="Lee S.D."/>
        </authorList>
    </citation>
    <scope>NUCLEOTIDE SEQUENCE [LARGE SCALE GENOMIC DNA]</scope>
    <source>
        <strain evidence="7 8">SAP-1</strain>
    </source>
</reference>
<dbReference type="InterPro" id="IPR015424">
    <property type="entry name" value="PyrdxlP-dep_Trfase"/>
</dbReference>
<dbReference type="InterPro" id="IPR027619">
    <property type="entry name" value="C-S_lyase_PatB-like"/>
</dbReference>
<feature type="domain" description="Aminotransferase class I/classII large" evidence="6">
    <location>
        <begin position="27"/>
        <end position="372"/>
    </location>
</feature>
<dbReference type="Gene3D" id="3.90.1150.10">
    <property type="entry name" value="Aspartate Aminotransferase, domain 1"/>
    <property type="match status" value="1"/>
</dbReference>
<sequence length="380" mass="42468">MTFNFDQWVDRSHSDSLKWHKYRDGDVIPLWVADSDFQSPPSVISALQQRVAEGVFGYGVPPAELLDLVVSRMQQKYNWAIQPQWIVWLPGLVCGLHLAVRALTTPQQSCIMPSPIYPPFMQAAQIDGRSWHAQKVEQRQQRWVPTVEQIEPPLNGNEKLLMLCNPYNPGGTVFRREELLEQLSFAQRHNLIVCSDEIHCDLLLEPGARHIPFASLSEDAAERSITLMSPSKTFNIAGLGASLAIIPNNKLRKQYSSAARGTIPDVNILAYVAATAAYRDGEEWLAAQLDYLRANRDLAVARINAMPGLRMLPIEGTYLGWIDTKAAQLNDPYQFFLQAGVALSNGKDFGDSKFVRINLGCQRALLDKALDRMAAALAAR</sequence>
<keyword evidence="4 7" id="KW-0456">Lyase</keyword>
<dbReference type="EMBL" id="JAADJU010000003">
    <property type="protein sequence ID" value="NMP26680.1"/>
    <property type="molecule type" value="Genomic_DNA"/>
</dbReference>
<dbReference type="EC" id="4.4.1.13" evidence="2"/>
<dbReference type="RefSeq" id="WP_169402372.1">
    <property type="nucleotide sequence ID" value="NZ_JAADJU010000003.1"/>
</dbReference>
<dbReference type="Gene3D" id="3.40.640.10">
    <property type="entry name" value="Type I PLP-dependent aspartate aminotransferase-like (Major domain)"/>
    <property type="match status" value="1"/>
</dbReference>
<evidence type="ECO:0000256" key="3">
    <source>
        <dbReference type="ARBA" id="ARBA00022898"/>
    </source>
</evidence>
<evidence type="ECO:0000313" key="7">
    <source>
        <dbReference type="EMBL" id="NMP26680.1"/>
    </source>
</evidence>
<dbReference type="AlphaFoldDB" id="A0A848MHW3"/>
<accession>A0A848MHW3</accession>
<comment type="caution">
    <text evidence="7">The sequence shown here is derived from an EMBL/GenBank/DDBJ whole genome shotgun (WGS) entry which is preliminary data.</text>
</comment>
<gene>
    <name evidence="7" type="ORF">GW590_07385</name>
</gene>
<dbReference type="GO" id="GO:0047804">
    <property type="term" value="F:cysteine-S-conjugate beta-lyase activity"/>
    <property type="evidence" value="ECO:0007669"/>
    <property type="project" value="UniProtKB-EC"/>
</dbReference>
<organism evidence="7 8">
    <name type="scientific">Rouxiella aceris</name>
    <dbReference type="NCBI Taxonomy" id="2703884"/>
    <lineage>
        <taxon>Bacteria</taxon>
        <taxon>Pseudomonadati</taxon>
        <taxon>Pseudomonadota</taxon>
        <taxon>Gammaproteobacteria</taxon>
        <taxon>Enterobacterales</taxon>
        <taxon>Yersiniaceae</taxon>
        <taxon>Rouxiella</taxon>
    </lineage>
</organism>
<evidence type="ECO:0000256" key="2">
    <source>
        <dbReference type="ARBA" id="ARBA00012224"/>
    </source>
</evidence>
<dbReference type="PANTHER" id="PTHR43525:SF1">
    <property type="entry name" value="PROTEIN MALY"/>
    <property type="match status" value="1"/>
</dbReference>
<keyword evidence="8" id="KW-1185">Reference proteome</keyword>
<reference evidence="7 8" key="2">
    <citation type="submission" date="2020-06" db="EMBL/GenBank/DDBJ databases">
        <title>Polyphasic characterization of a Rahnella strain isolated from tree sap.</title>
        <authorList>
            <person name="Kim I.S."/>
        </authorList>
    </citation>
    <scope>NUCLEOTIDE SEQUENCE [LARGE SCALE GENOMIC DNA]</scope>
    <source>
        <strain evidence="7 8">SAP-1</strain>
    </source>
</reference>
<dbReference type="Pfam" id="PF00155">
    <property type="entry name" value="Aminotran_1_2"/>
    <property type="match status" value="1"/>
</dbReference>
<comment type="similarity">
    <text evidence="5">Belongs to the class-II pyridoxal-phosphate-dependent aminotransferase family. MalY/PatB cystathionine beta-lyase subfamily.</text>
</comment>
<dbReference type="GO" id="GO:0030170">
    <property type="term" value="F:pyridoxal phosphate binding"/>
    <property type="evidence" value="ECO:0007669"/>
    <property type="project" value="InterPro"/>
</dbReference>
<evidence type="ECO:0000259" key="6">
    <source>
        <dbReference type="Pfam" id="PF00155"/>
    </source>
</evidence>
<dbReference type="InterPro" id="IPR051798">
    <property type="entry name" value="Class-II_PLP-Dep_Aminotrans"/>
</dbReference>
<evidence type="ECO:0000313" key="8">
    <source>
        <dbReference type="Proteomes" id="UP000585363"/>
    </source>
</evidence>
<evidence type="ECO:0000256" key="4">
    <source>
        <dbReference type="ARBA" id="ARBA00023239"/>
    </source>
</evidence>
<name>A0A848MHW3_9GAMM</name>
<dbReference type="CDD" id="cd00609">
    <property type="entry name" value="AAT_like"/>
    <property type="match status" value="1"/>
</dbReference>
<keyword evidence="3" id="KW-0663">Pyridoxal phosphate</keyword>
<comment type="cofactor">
    <cofactor evidence="1">
        <name>pyridoxal 5'-phosphate</name>
        <dbReference type="ChEBI" id="CHEBI:597326"/>
    </cofactor>
</comment>
<dbReference type="SUPFAM" id="SSF53383">
    <property type="entry name" value="PLP-dependent transferases"/>
    <property type="match status" value="1"/>
</dbReference>